<organism evidence="2 3">
    <name type="scientific">Botryotinia fuckeliana (strain B05.10)</name>
    <name type="common">Noble rot fungus</name>
    <name type="synonym">Botrytis cinerea</name>
    <dbReference type="NCBI Taxonomy" id="332648"/>
    <lineage>
        <taxon>Eukaryota</taxon>
        <taxon>Fungi</taxon>
        <taxon>Dikarya</taxon>
        <taxon>Ascomycota</taxon>
        <taxon>Pezizomycotina</taxon>
        <taxon>Leotiomycetes</taxon>
        <taxon>Helotiales</taxon>
        <taxon>Sclerotiniaceae</taxon>
        <taxon>Botrytis</taxon>
    </lineage>
</organism>
<reference evidence="2 3" key="2">
    <citation type="journal article" date="2012" name="Eukaryot. Cell">
        <title>Genome update of Botrytis cinerea strains B05.10 and T4.</title>
        <authorList>
            <person name="Staats M."/>
            <person name="van Kan J.A."/>
        </authorList>
    </citation>
    <scope>NUCLEOTIDE SEQUENCE [LARGE SCALE GENOMIC DNA]</scope>
    <source>
        <strain evidence="2 3">B05.10</strain>
    </source>
</reference>
<proteinExistence type="predicted"/>
<dbReference type="Proteomes" id="UP000001798">
    <property type="component" value="Chromosome 12"/>
</dbReference>
<dbReference type="RefSeq" id="XP_024552404.1">
    <property type="nucleotide sequence ID" value="XM_024698324.1"/>
</dbReference>
<evidence type="ECO:0000256" key="1">
    <source>
        <dbReference type="SAM" id="MobiDB-lite"/>
    </source>
</evidence>
<dbReference type="OrthoDB" id="3473250at2759"/>
<keyword evidence="3" id="KW-1185">Reference proteome</keyword>
<gene>
    <name evidence="2" type="ORF">BCIN_12g06810</name>
</gene>
<evidence type="ECO:0000313" key="2">
    <source>
        <dbReference type="EMBL" id="ATZ56152.1"/>
    </source>
</evidence>
<reference evidence="2 3" key="1">
    <citation type="journal article" date="2011" name="PLoS Genet.">
        <title>Genomic analysis of the necrotrophic fungal pathogens Sclerotinia sclerotiorum and Botrytis cinerea.</title>
        <authorList>
            <person name="Amselem J."/>
            <person name="Cuomo C.A."/>
            <person name="van Kan J.A."/>
            <person name="Viaud M."/>
            <person name="Benito E.P."/>
            <person name="Couloux A."/>
            <person name="Coutinho P.M."/>
            <person name="de Vries R.P."/>
            <person name="Dyer P.S."/>
            <person name="Fillinger S."/>
            <person name="Fournier E."/>
            <person name="Gout L."/>
            <person name="Hahn M."/>
            <person name="Kohn L."/>
            <person name="Lapalu N."/>
            <person name="Plummer K.M."/>
            <person name="Pradier J.M."/>
            <person name="Quevillon E."/>
            <person name="Sharon A."/>
            <person name="Simon A."/>
            <person name="ten Have A."/>
            <person name="Tudzynski B."/>
            <person name="Tudzynski P."/>
            <person name="Wincker P."/>
            <person name="Andrew M."/>
            <person name="Anthouard V."/>
            <person name="Beever R.E."/>
            <person name="Beffa R."/>
            <person name="Benoit I."/>
            <person name="Bouzid O."/>
            <person name="Brault B."/>
            <person name="Chen Z."/>
            <person name="Choquer M."/>
            <person name="Collemare J."/>
            <person name="Cotton P."/>
            <person name="Danchin E.G."/>
            <person name="Da Silva C."/>
            <person name="Gautier A."/>
            <person name="Giraud C."/>
            <person name="Giraud T."/>
            <person name="Gonzalez C."/>
            <person name="Grossetete S."/>
            <person name="Guldener U."/>
            <person name="Henrissat B."/>
            <person name="Howlett B.J."/>
            <person name="Kodira C."/>
            <person name="Kretschmer M."/>
            <person name="Lappartient A."/>
            <person name="Leroch M."/>
            <person name="Levis C."/>
            <person name="Mauceli E."/>
            <person name="Neuveglise C."/>
            <person name="Oeser B."/>
            <person name="Pearson M."/>
            <person name="Poulain J."/>
            <person name="Poussereau N."/>
            <person name="Quesneville H."/>
            <person name="Rascle C."/>
            <person name="Schumacher J."/>
            <person name="Segurens B."/>
            <person name="Sexton A."/>
            <person name="Silva E."/>
            <person name="Sirven C."/>
            <person name="Soanes D.M."/>
            <person name="Talbot N.J."/>
            <person name="Templeton M."/>
            <person name="Yandava C."/>
            <person name="Yarden O."/>
            <person name="Zeng Q."/>
            <person name="Rollins J.A."/>
            <person name="Lebrun M.H."/>
            <person name="Dickman M."/>
        </authorList>
    </citation>
    <scope>NUCLEOTIDE SEQUENCE [LARGE SCALE GENOMIC DNA]</scope>
    <source>
        <strain evidence="2 3">B05.10</strain>
    </source>
</reference>
<feature type="compositionally biased region" description="Polar residues" evidence="1">
    <location>
        <begin position="522"/>
        <end position="532"/>
    </location>
</feature>
<dbReference type="VEuPathDB" id="FungiDB:Bcin12g06810"/>
<dbReference type="GeneID" id="5425678"/>
<protein>
    <submittedName>
        <fullName evidence="2">Uncharacterized protein</fullName>
    </submittedName>
</protein>
<dbReference type="EMBL" id="CP009816">
    <property type="protein sequence ID" value="ATZ56152.1"/>
    <property type="molecule type" value="Genomic_DNA"/>
</dbReference>
<reference evidence="2 3" key="3">
    <citation type="journal article" date="2017" name="Mol. Plant Pathol.">
        <title>A gapless genome sequence of the fungus Botrytis cinerea.</title>
        <authorList>
            <person name="Van Kan J.A."/>
            <person name="Stassen J.H."/>
            <person name="Mosbach A."/>
            <person name="Van Der Lee T.A."/>
            <person name="Faino L."/>
            <person name="Farmer A.D."/>
            <person name="Papasotiriou D.G."/>
            <person name="Zhou S."/>
            <person name="Seidl M.F."/>
            <person name="Cottam E."/>
            <person name="Edel D."/>
            <person name="Hahn M."/>
            <person name="Schwartz D.C."/>
            <person name="Dietrich R.A."/>
            <person name="Widdison S."/>
            <person name="Scalliet G."/>
        </authorList>
    </citation>
    <scope>NUCLEOTIDE SEQUENCE [LARGE SCALE GENOMIC DNA]</scope>
    <source>
        <strain evidence="2 3">B05.10</strain>
    </source>
</reference>
<evidence type="ECO:0000313" key="3">
    <source>
        <dbReference type="Proteomes" id="UP000001798"/>
    </source>
</evidence>
<name>A0A384K061_BOTFB</name>
<sequence length="532" mass="60357">MSDLTEILIEKLQLQRILCERVFIKWEDQSGESCTLGSRTKNNKKDLKLLMAAYCDEEGHIHIHFSIKVSISRDGKKHEKEMLLVVPPDADFSKALTPCSISTINALSRLDAAAIHDAGISDSVHVIYLPFDLITEGFVVRNTTSALKPKPWNRPSQELIRRFVSLSNTKIFTVYITPNDYARVGLKGLHDRLSKTSTATNTRTNNMMEMYIQQGGVLVESSRLDPELPPQYTENPPQPLPEVQVPRSPPIIFEQKTLSINTFETAIAETPARIPATPNSIVVHSIFSPICEELSDGEVDWDDIEETWRNVEEASRNIEIDPDIDSDQEGLVNLNSRDPSQQFNSREQSQQFNCDSEVSKILESKFAEWMETAGQINPNIHEHKRLITKLLILGNCIRTSNSGVFDATIFWCSTIFFYDPFDSDISPELWERNLWLLSDMARLIKWANKVHYSAEMNPLLVDHFLKLGDTARTTALHPEYSYDSYERQKRVCTTQVIIKLGKPVIGISGETSKPVPRKHLGTDSNTSKRVKI</sequence>
<feature type="region of interest" description="Disordered" evidence="1">
    <location>
        <begin position="509"/>
        <end position="532"/>
    </location>
</feature>
<accession>A0A384K061</accession>
<dbReference type="KEGG" id="bfu:BCIN_12g06810"/>
<dbReference type="AlphaFoldDB" id="A0A384K061"/>